<proteinExistence type="predicted"/>
<evidence type="ECO:0000313" key="2">
    <source>
        <dbReference type="EMBL" id="ERT08781.1"/>
    </source>
</evidence>
<comment type="caution">
    <text evidence="2">The sequence shown here is derived from an EMBL/GenBank/DDBJ whole genome shotgun (WGS) entry which is preliminary data.</text>
</comment>
<dbReference type="PANTHER" id="PTHR41709">
    <property type="entry name" value="KAIB-LIKE PROTEIN 1"/>
    <property type="match status" value="1"/>
</dbReference>
<dbReference type="InterPro" id="IPR039022">
    <property type="entry name" value="KaiB-like"/>
</dbReference>
<dbReference type="SUPFAM" id="SSF52833">
    <property type="entry name" value="Thioredoxin-like"/>
    <property type="match status" value="1"/>
</dbReference>
<dbReference type="Proteomes" id="UP000017127">
    <property type="component" value="Unassembled WGS sequence"/>
</dbReference>
<dbReference type="Gene3D" id="3.40.30.10">
    <property type="entry name" value="Glutaredoxin"/>
    <property type="match status" value="1"/>
</dbReference>
<dbReference type="GO" id="GO:0048511">
    <property type="term" value="P:rhythmic process"/>
    <property type="evidence" value="ECO:0007669"/>
    <property type="project" value="InterPro"/>
</dbReference>
<name>U7QQS7_9CYAN</name>
<sequence>MEYSEQFEALDPNSIWELKLYVAGHTTRSIRAFENLTQVCEEYLKNQYTIEVIDLLKNPHLAKQDQIIALPTLVRKLPTPIKKVIGDLSNQEKIVVWLEINKVSTNAQ</sequence>
<protein>
    <submittedName>
        <fullName evidence="2">Circadian clock protein kaiB</fullName>
    </submittedName>
</protein>
<dbReference type="EMBL" id="AUZM01000008">
    <property type="protein sequence ID" value="ERT08781.1"/>
    <property type="molecule type" value="Genomic_DNA"/>
</dbReference>
<reference evidence="2 3" key="1">
    <citation type="journal article" date="2013" name="Front. Microbiol.">
        <title>Comparative genomic analyses of the cyanobacterium, Lyngbya aestuarii BL J, a powerful hydrogen producer.</title>
        <authorList>
            <person name="Kothari A."/>
            <person name="Vaughn M."/>
            <person name="Garcia-Pichel F."/>
        </authorList>
    </citation>
    <scope>NUCLEOTIDE SEQUENCE [LARGE SCALE GENOMIC DNA]</scope>
    <source>
        <strain evidence="2 3">BL J</strain>
    </source>
</reference>
<dbReference type="PATRIC" id="fig|1348334.3.peg.1256"/>
<feature type="domain" description="KaiB" evidence="1">
    <location>
        <begin position="19"/>
        <end position="100"/>
    </location>
</feature>
<accession>U7QQS7</accession>
<gene>
    <name evidence="2" type="ORF">M595_1286</name>
</gene>
<organism evidence="2 3">
    <name type="scientific">Lyngbya aestuarii BL J</name>
    <dbReference type="NCBI Taxonomy" id="1348334"/>
    <lineage>
        <taxon>Bacteria</taxon>
        <taxon>Bacillati</taxon>
        <taxon>Cyanobacteriota</taxon>
        <taxon>Cyanophyceae</taxon>
        <taxon>Oscillatoriophycideae</taxon>
        <taxon>Oscillatoriales</taxon>
        <taxon>Microcoleaceae</taxon>
        <taxon>Lyngbya</taxon>
    </lineage>
</organism>
<keyword evidence="3" id="KW-1185">Reference proteome</keyword>
<dbReference type="AlphaFoldDB" id="U7QQS7"/>
<dbReference type="InterPro" id="IPR036249">
    <property type="entry name" value="Thioredoxin-like_sf"/>
</dbReference>
<dbReference type="SMART" id="SM01248">
    <property type="entry name" value="KaiB"/>
    <property type="match status" value="1"/>
</dbReference>
<dbReference type="PANTHER" id="PTHR41709:SF2">
    <property type="entry name" value="CIRCADIAN CLOCK PROTEIN KAIB2"/>
    <property type="match status" value="1"/>
</dbReference>
<evidence type="ECO:0000259" key="1">
    <source>
        <dbReference type="SMART" id="SM01248"/>
    </source>
</evidence>
<evidence type="ECO:0000313" key="3">
    <source>
        <dbReference type="Proteomes" id="UP000017127"/>
    </source>
</evidence>
<dbReference type="Pfam" id="PF07689">
    <property type="entry name" value="KaiB"/>
    <property type="match status" value="1"/>
</dbReference>
<dbReference type="InterPro" id="IPR011649">
    <property type="entry name" value="KaiB_domain"/>
</dbReference>
<dbReference type="CDD" id="cd02978">
    <property type="entry name" value="KaiB_like"/>
    <property type="match status" value="1"/>
</dbReference>